<dbReference type="GO" id="GO:0016491">
    <property type="term" value="F:oxidoreductase activity"/>
    <property type="evidence" value="ECO:0007669"/>
    <property type="project" value="UniProtKB-KW"/>
</dbReference>
<evidence type="ECO:0000313" key="10">
    <source>
        <dbReference type="Proteomes" id="UP000618382"/>
    </source>
</evidence>
<dbReference type="Gene3D" id="3.30.360.10">
    <property type="entry name" value="Dihydrodipicolinate Reductase, domain 2"/>
    <property type="match status" value="1"/>
</dbReference>
<dbReference type="RefSeq" id="WP_140459756.1">
    <property type="nucleotide sequence ID" value="NZ_BAABFI010000007.1"/>
</dbReference>
<evidence type="ECO:0000313" key="7">
    <source>
        <dbReference type="EMBL" id="GIG34113.1"/>
    </source>
</evidence>
<sequence>MRLGIVGLGAIAREFVAAADELPDVHVTAVCDLDPVRLAELAGPGVTTFTSHTQLAASGVCDAVVVALPNDLHASVVSDLLAAGLDVCCEKPLTLDPADAERLVALAGTRGRVLRTASHRRFNRHLVELRDRVRATGRAVERVAVRYLEDISEHTGGERWYLDRERCGGGCIVDNGPNAIDMARVVVGSLTLHDATLGDVRQGVEYYAQLTLRSADGARVDVELDWAYPDGEAKDVVVTMDDGSTLTADMLEGFDAFKSSLRHEYVGILADFAAAVARTRAGEPEQVEPDQEELVRLVRDAAVLGRRKHVRLRMPSKRDVRTNVVRLLFHETLHRGMRLAPAGSACVRAGDIHELVVTRDDVDDAEALIDHIAYVGFLEFTDPAMLTRGDTFWYGEELLGWFAGYDESHLPNHLNLILHGPRLVTAEDLDLRPGDTIVVKEGPQREFRVSSDPGAWANQGGPRG</sequence>
<dbReference type="InterPro" id="IPR036291">
    <property type="entry name" value="NAD(P)-bd_dom_sf"/>
</dbReference>
<keyword evidence="10" id="KW-1185">Reference proteome</keyword>
<dbReference type="Pfam" id="PF21891">
    <property type="entry name" value="DUF6917"/>
    <property type="match status" value="1"/>
</dbReference>
<dbReference type="PANTHER" id="PTHR43818:SF11">
    <property type="entry name" value="BCDNA.GH03377"/>
    <property type="match status" value="1"/>
</dbReference>
<dbReference type="Proteomes" id="UP000618382">
    <property type="component" value="Unassembled WGS sequence"/>
</dbReference>
<reference evidence="7 10" key="2">
    <citation type="submission" date="2021-01" db="EMBL/GenBank/DDBJ databases">
        <title>Whole genome shotgun sequence of Cellulomonas oligotrophica NBRC 109435.</title>
        <authorList>
            <person name="Komaki H."/>
            <person name="Tamura T."/>
        </authorList>
    </citation>
    <scope>NUCLEOTIDE SEQUENCE [LARGE SCALE GENOMIC DNA]</scope>
    <source>
        <strain evidence="7 10">NBRC 109435</strain>
    </source>
</reference>
<dbReference type="InterPro" id="IPR055170">
    <property type="entry name" value="GFO_IDH_MocA-like_dom"/>
</dbReference>
<evidence type="ECO:0000313" key="8">
    <source>
        <dbReference type="EMBL" id="NYD87409.1"/>
    </source>
</evidence>
<dbReference type="Pfam" id="PF22725">
    <property type="entry name" value="GFO_IDH_MocA_C3"/>
    <property type="match status" value="1"/>
</dbReference>
<dbReference type="SUPFAM" id="SSF51735">
    <property type="entry name" value="NAD(P)-binding Rossmann-fold domains"/>
    <property type="match status" value="1"/>
</dbReference>
<dbReference type="SUPFAM" id="SSF55347">
    <property type="entry name" value="Glyceraldehyde-3-phosphate dehydrogenase-like, C-terminal domain"/>
    <property type="match status" value="1"/>
</dbReference>
<dbReference type="InterPro" id="IPR000683">
    <property type="entry name" value="Gfo/Idh/MocA-like_OxRdtase_N"/>
</dbReference>
<accession>A0A7Y9K023</accession>
<dbReference type="EMBL" id="JACCBK010000001">
    <property type="protein sequence ID" value="NYD87409.1"/>
    <property type="molecule type" value="Genomic_DNA"/>
</dbReference>
<name>A0A7Y9K023_9CELL</name>
<dbReference type="EMBL" id="BONN01000012">
    <property type="protein sequence ID" value="GIG34113.1"/>
    <property type="molecule type" value="Genomic_DNA"/>
</dbReference>
<protein>
    <submittedName>
        <fullName evidence="8">Putative dehydrogenase</fullName>
    </submittedName>
</protein>
<evidence type="ECO:0000256" key="2">
    <source>
        <dbReference type="ARBA" id="ARBA00023027"/>
    </source>
</evidence>
<dbReference type="Gene3D" id="3.40.50.720">
    <property type="entry name" value="NAD(P)-binding Rossmann-like Domain"/>
    <property type="match status" value="1"/>
</dbReference>
<feature type="region of interest" description="Disordered" evidence="3">
    <location>
        <begin position="444"/>
        <end position="464"/>
    </location>
</feature>
<dbReference type="GO" id="GO:0000166">
    <property type="term" value="F:nucleotide binding"/>
    <property type="evidence" value="ECO:0007669"/>
    <property type="project" value="InterPro"/>
</dbReference>
<dbReference type="Proteomes" id="UP000577956">
    <property type="component" value="Unassembled WGS sequence"/>
</dbReference>
<reference evidence="8 9" key="1">
    <citation type="submission" date="2020-07" db="EMBL/GenBank/DDBJ databases">
        <title>Sequencing the genomes of 1000 actinobacteria strains.</title>
        <authorList>
            <person name="Klenk H.-P."/>
        </authorList>
    </citation>
    <scope>NUCLEOTIDE SEQUENCE [LARGE SCALE GENOMIC DNA]</scope>
    <source>
        <strain evidence="8 9">DSM 24482</strain>
    </source>
</reference>
<comment type="caution">
    <text evidence="8">The sequence shown here is derived from an EMBL/GenBank/DDBJ whole genome shotgun (WGS) entry which is preliminary data.</text>
</comment>
<organism evidence="8 9">
    <name type="scientific">Cellulomonas oligotrophica</name>
    <dbReference type="NCBI Taxonomy" id="931536"/>
    <lineage>
        <taxon>Bacteria</taxon>
        <taxon>Bacillati</taxon>
        <taxon>Actinomycetota</taxon>
        <taxon>Actinomycetes</taxon>
        <taxon>Micrococcales</taxon>
        <taxon>Cellulomonadaceae</taxon>
        <taxon>Cellulomonas</taxon>
    </lineage>
</organism>
<evidence type="ECO:0000256" key="3">
    <source>
        <dbReference type="SAM" id="MobiDB-lite"/>
    </source>
</evidence>
<evidence type="ECO:0000259" key="4">
    <source>
        <dbReference type="Pfam" id="PF01408"/>
    </source>
</evidence>
<dbReference type="PANTHER" id="PTHR43818">
    <property type="entry name" value="BCDNA.GH03377"/>
    <property type="match status" value="1"/>
</dbReference>
<keyword evidence="1" id="KW-0560">Oxidoreductase</keyword>
<dbReference type="AlphaFoldDB" id="A0A7Y9K023"/>
<dbReference type="InterPro" id="IPR054210">
    <property type="entry name" value="DUF6917"/>
</dbReference>
<evidence type="ECO:0000259" key="5">
    <source>
        <dbReference type="Pfam" id="PF21891"/>
    </source>
</evidence>
<dbReference type="Pfam" id="PF01408">
    <property type="entry name" value="GFO_IDH_MocA"/>
    <property type="match status" value="1"/>
</dbReference>
<feature type="domain" description="DUF6917" evidence="5">
    <location>
        <begin position="316"/>
        <end position="439"/>
    </location>
</feature>
<feature type="domain" description="GFO/IDH/MocA-like oxidoreductase" evidence="6">
    <location>
        <begin position="142"/>
        <end position="244"/>
    </location>
</feature>
<gene>
    <name evidence="8" type="ORF">BKA21_002958</name>
    <name evidence="7" type="ORF">Col01nite_32720</name>
</gene>
<feature type="domain" description="Gfo/Idh/MocA-like oxidoreductase N-terminal" evidence="4">
    <location>
        <begin position="2"/>
        <end position="115"/>
    </location>
</feature>
<dbReference type="InterPro" id="IPR050463">
    <property type="entry name" value="Gfo/Idh/MocA_oxidrdct_glycsds"/>
</dbReference>
<keyword evidence="2" id="KW-0520">NAD</keyword>
<proteinExistence type="predicted"/>
<evidence type="ECO:0000313" key="9">
    <source>
        <dbReference type="Proteomes" id="UP000577956"/>
    </source>
</evidence>
<evidence type="ECO:0000256" key="1">
    <source>
        <dbReference type="ARBA" id="ARBA00023002"/>
    </source>
</evidence>
<evidence type="ECO:0000259" key="6">
    <source>
        <dbReference type="Pfam" id="PF22725"/>
    </source>
</evidence>